<feature type="domain" description="Dynein heavy chain C-terminal" evidence="1">
    <location>
        <begin position="1"/>
        <end position="247"/>
    </location>
</feature>
<dbReference type="InterPro" id="IPR041228">
    <property type="entry name" value="Dynein_C"/>
</dbReference>
<dbReference type="FunFam" id="3.10.490.20:FF:000001">
    <property type="entry name" value="dynein heavy chain 7, axonemal"/>
    <property type="match status" value="1"/>
</dbReference>
<dbReference type="GO" id="GO:0007018">
    <property type="term" value="P:microtubule-based movement"/>
    <property type="evidence" value="ECO:0007669"/>
    <property type="project" value="InterPro"/>
</dbReference>
<proteinExistence type="predicted"/>
<dbReference type="Gene3D" id="1.20.1270.280">
    <property type="match status" value="1"/>
</dbReference>
<dbReference type="Pfam" id="PF18199">
    <property type="entry name" value="Dynein_C"/>
    <property type="match status" value="1"/>
</dbReference>
<dbReference type="InterPro" id="IPR026983">
    <property type="entry name" value="DHC"/>
</dbReference>
<dbReference type="eggNOG" id="KOG3595">
    <property type="taxonomic scope" value="Eukaryota"/>
</dbReference>
<organism evidence="2 3">
    <name type="scientific">Ichthyophthirius multifiliis</name>
    <name type="common">White spot disease agent</name>
    <name type="synonym">Ich</name>
    <dbReference type="NCBI Taxonomy" id="5932"/>
    <lineage>
        <taxon>Eukaryota</taxon>
        <taxon>Sar</taxon>
        <taxon>Alveolata</taxon>
        <taxon>Ciliophora</taxon>
        <taxon>Intramacronucleata</taxon>
        <taxon>Oligohymenophorea</taxon>
        <taxon>Hymenostomatida</taxon>
        <taxon>Ophryoglenina</taxon>
        <taxon>Ichthyophthirius</taxon>
    </lineage>
</organism>
<dbReference type="InParanoid" id="G0R6F4"/>
<protein>
    <recommendedName>
        <fullName evidence="1">Dynein heavy chain C-terminal domain-containing protein</fullName>
    </recommendedName>
</protein>
<dbReference type="EMBL" id="GL984396">
    <property type="protein sequence ID" value="EGR26966.1"/>
    <property type="molecule type" value="Genomic_DNA"/>
</dbReference>
<sequence length="252" mass="29199">MNTVLQQELIRFNKLLNTVRVSLVNVGKAIDGLLVMSSDLEEVFNCVYDNKVPDLWHKVSYPSLKPLGSWIIEFCQRLHEMDKWIKNGTPTSFWISGFFFTQSFLTGTLQNYARKYKIPIDTLQFDFFVIKDGSKEYDTTKTPEDGCYVYGLYLDGSSWNNEMGYLDEPQPKQLNSKMPYIWLLPTEEKKDYDNDMTVYECPVYKTSRRAGTLSTTGHSTNYVMSMYLPISPNVQPRHWVKRGVAALTQLND</sequence>
<dbReference type="InterPro" id="IPR043160">
    <property type="entry name" value="Dynein_C_barrel"/>
</dbReference>
<name>G0R6F4_ICHMU</name>
<dbReference type="Proteomes" id="UP000008983">
    <property type="component" value="Unassembled WGS sequence"/>
</dbReference>
<dbReference type="RefSeq" id="XP_004023850.1">
    <property type="nucleotide sequence ID" value="XM_004023801.1"/>
</dbReference>
<evidence type="ECO:0000259" key="1">
    <source>
        <dbReference type="Pfam" id="PF18199"/>
    </source>
</evidence>
<dbReference type="GO" id="GO:0045505">
    <property type="term" value="F:dynein intermediate chain binding"/>
    <property type="evidence" value="ECO:0007669"/>
    <property type="project" value="InterPro"/>
</dbReference>
<dbReference type="GO" id="GO:0051959">
    <property type="term" value="F:dynein light intermediate chain binding"/>
    <property type="evidence" value="ECO:0007669"/>
    <property type="project" value="InterPro"/>
</dbReference>
<dbReference type="Gene3D" id="3.10.490.20">
    <property type="match status" value="1"/>
</dbReference>
<keyword evidence="3" id="KW-1185">Reference proteome</keyword>
<dbReference type="STRING" id="857967.G0R6F4"/>
<accession>G0R6F4</accession>
<reference evidence="2 3" key="1">
    <citation type="submission" date="2011-07" db="EMBL/GenBank/DDBJ databases">
        <authorList>
            <person name="Coyne R."/>
            <person name="Brami D."/>
            <person name="Johnson J."/>
            <person name="Hostetler J."/>
            <person name="Hannick L."/>
            <person name="Clark T."/>
            <person name="Cassidy-Hanley D."/>
            <person name="Inman J."/>
        </authorList>
    </citation>
    <scope>NUCLEOTIDE SEQUENCE [LARGE SCALE GENOMIC DNA]</scope>
    <source>
        <strain evidence="2 3">G5</strain>
    </source>
</reference>
<dbReference type="OrthoDB" id="537704at2759"/>
<dbReference type="GO" id="GO:0030286">
    <property type="term" value="C:dynein complex"/>
    <property type="evidence" value="ECO:0007669"/>
    <property type="project" value="InterPro"/>
</dbReference>
<dbReference type="OMA" id="EDYWIAN"/>
<dbReference type="PANTHER" id="PTHR46961:SF8">
    <property type="entry name" value="DYNEIN AXONEMAL HEAVY CHAIN 7"/>
    <property type="match status" value="1"/>
</dbReference>
<gene>
    <name evidence="2" type="ORF">IMG5_204170</name>
</gene>
<evidence type="ECO:0000313" key="3">
    <source>
        <dbReference type="Proteomes" id="UP000008983"/>
    </source>
</evidence>
<evidence type="ECO:0000313" key="2">
    <source>
        <dbReference type="EMBL" id="EGR26966.1"/>
    </source>
</evidence>
<dbReference type="AlphaFoldDB" id="G0R6F4"/>
<dbReference type="PANTHER" id="PTHR46961">
    <property type="entry name" value="DYNEIN HEAVY CHAIN 1, AXONEMAL-LIKE PROTEIN"/>
    <property type="match status" value="1"/>
</dbReference>
<dbReference type="GeneID" id="14903003"/>